<keyword evidence="4 6" id="KW-0472">Membrane</keyword>
<dbReference type="InterPro" id="IPR009436">
    <property type="entry name" value="AGTRAP"/>
</dbReference>
<sequence length="169" mass="19108">MVDLDLNTIPTVPFKAVLAVHFILITWGIQGSWSPDSYLFYNLIFILSMLWSIHEKDRVEPLQVAMAIDIFSIIADIIIITNYFPLHFFGEKLSVSFAIINLIFRPISIAMIGKLCAERMGINSTSFVGVGNIFQPQSQQRGYEDIESATPHQSIPRTDNSDLLSHSYQ</sequence>
<evidence type="ECO:0008006" key="8">
    <source>
        <dbReference type="Google" id="ProtNLM"/>
    </source>
</evidence>
<dbReference type="SMART" id="SM00805">
    <property type="entry name" value="AGTRAP"/>
    <property type="match status" value="1"/>
</dbReference>
<dbReference type="EMBL" id="GEDC01014650">
    <property type="protein sequence ID" value="JAS22648.1"/>
    <property type="molecule type" value="Transcribed_RNA"/>
</dbReference>
<feature type="region of interest" description="Disordered" evidence="5">
    <location>
        <begin position="145"/>
        <end position="169"/>
    </location>
</feature>
<organism evidence="7">
    <name type="scientific">Clastoptera arizonana</name>
    <name type="common">Arizona spittle bug</name>
    <dbReference type="NCBI Taxonomy" id="38151"/>
    <lineage>
        <taxon>Eukaryota</taxon>
        <taxon>Metazoa</taxon>
        <taxon>Ecdysozoa</taxon>
        <taxon>Arthropoda</taxon>
        <taxon>Hexapoda</taxon>
        <taxon>Insecta</taxon>
        <taxon>Pterygota</taxon>
        <taxon>Neoptera</taxon>
        <taxon>Paraneoptera</taxon>
        <taxon>Hemiptera</taxon>
        <taxon>Auchenorrhyncha</taxon>
        <taxon>Cercopoidea</taxon>
        <taxon>Clastopteridae</taxon>
        <taxon>Clastoptera</taxon>
    </lineage>
</organism>
<evidence type="ECO:0000256" key="4">
    <source>
        <dbReference type="ARBA" id="ARBA00023136"/>
    </source>
</evidence>
<dbReference type="PANTHER" id="PTHR16521">
    <property type="entry name" value="TYPE-1 ANGIOTENSIN II RECEPTOR-ASSOCIATED PROTEIN"/>
    <property type="match status" value="1"/>
</dbReference>
<dbReference type="GO" id="GO:0038166">
    <property type="term" value="P:angiotensin-activated signaling pathway"/>
    <property type="evidence" value="ECO:0007669"/>
    <property type="project" value="InterPro"/>
</dbReference>
<evidence type="ECO:0000313" key="7">
    <source>
        <dbReference type="EMBL" id="JAS22648.1"/>
    </source>
</evidence>
<evidence type="ECO:0000256" key="5">
    <source>
        <dbReference type="SAM" id="MobiDB-lite"/>
    </source>
</evidence>
<comment type="subcellular location">
    <subcellularLocation>
        <location evidence="1">Membrane</location>
        <topology evidence="1">Multi-pass membrane protein</topology>
    </subcellularLocation>
</comment>
<feature type="transmembrane region" description="Helical" evidence="6">
    <location>
        <begin position="12"/>
        <end position="32"/>
    </location>
</feature>
<keyword evidence="2 6" id="KW-0812">Transmembrane</keyword>
<evidence type="ECO:0000256" key="1">
    <source>
        <dbReference type="ARBA" id="ARBA00004141"/>
    </source>
</evidence>
<evidence type="ECO:0000256" key="6">
    <source>
        <dbReference type="SAM" id="Phobius"/>
    </source>
</evidence>
<accession>A0A1B6DAE5</accession>
<feature type="transmembrane region" description="Helical" evidence="6">
    <location>
        <begin position="38"/>
        <end position="54"/>
    </location>
</feature>
<dbReference type="Pfam" id="PF06396">
    <property type="entry name" value="AGTRAP"/>
    <property type="match status" value="1"/>
</dbReference>
<dbReference type="GO" id="GO:0005886">
    <property type="term" value="C:plasma membrane"/>
    <property type="evidence" value="ECO:0007669"/>
    <property type="project" value="TreeGrafter"/>
</dbReference>
<name>A0A1B6DAE5_9HEMI</name>
<evidence type="ECO:0000256" key="2">
    <source>
        <dbReference type="ARBA" id="ARBA00022692"/>
    </source>
</evidence>
<evidence type="ECO:0000256" key="3">
    <source>
        <dbReference type="ARBA" id="ARBA00022989"/>
    </source>
</evidence>
<feature type="transmembrane region" description="Helical" evidence="6">
    <location>
        <begin position="66"/>
        <end position="84"/>
    </location>
</feature>
<dbReference type="PANTHER" id="PTHR16521:SF3">
    <property type="entry name" value="TYPE-1 ANGIOTENSIN II RECEPTOR-ASSOCIATED PROTEIN"/>
    <property type="match status" value="1"/>
</dbReference>
<proteinExistence type="predicted"/>
<feature type="transmembrane region" description="Helical" evidence="6">
    <location>
        <begin position="96"/>
        <end position="117"/>
    </location>
</feature>
<dbReference type="AlphaFoldDB" id="A0A1B6DAE5"/>
<feature type="compositionally biased region" description="Polar residues" evidence="5">
    <location>
        <begin position="150"/>
        <end position="169"/>
    </location>
</feature>
<keyword evidence="3 6" id="KW-1133">Transmembrane helix</keyword>
<gene>
    <name evidence="7" type="ORF">g.11616</name>
</gene>
<reference evidence="7" key="1">
    <citation type="submission" date="2015-12" db="EMBL/GenBank/DDBJ databases">
        <title>De novo transcriptome assembly of four potential Pierce s Disease insect vectors from Arizona vineyards.</title>
        <authorList>
            <person name="Tassone E.E."/>
        </authorList>
    </citation>
    <scope>NUCLEOTIDE SEQUENCE</scope>
</reference>
<protein>
    <recommendedName>
        <fullName evidence="8">Type-1 angiotensin II receptor-associated protein</fullName>
    </recommendedName>
</protein>